<dbReference type="Proteomes" id="UP001151760">
    <property type="component" value="Unassembled WGS sequence"/>
</dbReference>
<gene>
    <name evidence="3" type="ORF">Tco_1113028</name>
</gene>
<dbReference type="PANTHER" id="PTHR46368:SF19">
    <property type="entry name" value="GFO_IDH_MOCA-LIKE OXIDOREDUCTASE N-TERMINAL DOMAIN-CONTAINING PROTEIN"/>
    <property type="match status" value="1"/>
</dbReference>
<evidence type="ECO:0000313" key="4">
    <source>
        <dbReference type="Proteomes" id="UP001151760"/>
    </source>
</evidence>
<keyword evidence="4" id="KW-1185">Reference proteome</keyword>
<dbReference type="PANTHER" id="PTHR46368">
    <property type="match status" value="1"/>
</dbReference>
<reference evidence="3" key="2">
    <citation type="submission" date="2022-01" db="EMBL/GenBank/DDBJ databases">
        <authorList>
            <person name="Yamashiro T."/>
            <person name="Shiraishi A."/>
            <person name="Satake H."/>
            <person name="Nakayama K."/>
        </authorList>
    </citation>
    <scope>NUCLEOTIDE SEQUENCE</scope>
</reference>
<sequence length="359" mass="39967">MTIQPEHEIQQNTLHEEINDLAGSLEQKESEMKVVGSPDVEALKEVFARKLYCWISDVEALKEVFGQKIIALEEENRSLQLEKECLRHKIARLEAYGNPAIKDQTMNAERPEDTESGDVQLTEGERGGGAVSAMEGQSREAIDADLTYSFRVEAKIKLHRKIQRAERLMCGYVFQDVNCTDVARLGKYDLNLRRLSSFLHREIYRRTIGGGIKSIANLFANLNMNLIVTHVSKNAAKENTARDPVGIWKLHDTQLLVSYWYVIKLGLNRCKSEFAASASFAVGVLTDKNRNYVVVPGVVTENKIQFGILGCAKISQKISMAIRLSPNSIISASGSLSLDKAPAVALENNFSESAEVYGS</sequence>
<name>A0ABQ5ISI2_9ASTR</name>
<organism evidence="3 4">
    <name type="scientific">Tanacetum coccineum</name>
    <dbReference type="NCBI Taxonomy" id="301880"/>
    <lineage>
        <taxon>Eukaryota</taxon>
        <taxon>Viridiplantae</taxon>
        <taxon>Streptophyta</taxon>
        <taxon>Embryophyta</taxon>
        <taxon>Tracheophyta</taxon>
        <taxon>Spermatophyta</taxon>
        <taxon>Magnoliopsida</taxon>
        <taxon>eudicotyledons</taxon>
        <taxon>Gunneridae</taxon>
        <taxon>Pentapetalae</taxon>
        <taxon>asterids</taxon>
        <taxon>campanulids</taxon>
        <taxon>Asterales</taxon>
        <taxon>Asteraceae</taxon>
        <taxon>Asteroideae</taxon>
        <taxon>Anthemideae</taxon>
        <taxon>Anthemidinae</taxon>
        <taxon>Tanacetum</taxon>
    </lineage>
</organism>
<protein>
    <submittedName>
        <fullName evidence="3">Uncharacterized protein</fullName>
    </submittedName>
</protein>
<feature type="coiled-coil region" evidence="1">
    <location>
        <begin position="69"/>
        <end position="96"/>
    </location>
</feature>
<reference evidence="3" key="1">
    <citation type="journal article" date="2022" name="Int. J. Mol. Sci.">
        <title>Draft Genome of Tanacetum Coccineum: Genomic Comparison of Closely Related Tanacetum-Family Plants.</title>
        <authorList>
            <person name="Yamashiro T."/>
            <person name="Shiraishi A."/>
            <person name="Nakayama K."/>
            <person name="Satake H."/>
        </authorList>
    </citation>
    <scope>NUCLEOTIDE SEQUENCE</scope>
</reference>
<dbReference type="EMBL" id="BQNB010021086">
    <property type="protein sequence ID" value="GJU02690.1"/>
    <property type="molecule type" value="Genomic_DNA"/>
</dbReference>
<evidence type="ECO:0000256" key="1">
    <source>
        <dbReference type="SAM" id="Coils"/>
    </source>
</evidence>
<evidence type="ECO:0000313" key="3">
    <source>
        <dbReference type="EMBL" id="GJU02690.1"/>
    </source>
</evidence>
<accession>A0ABQ5ISI2</accession>
<keyword evidence="1" id="KW-0175">Coiled coil</keyword>
<feature type="region of interest" description="Disordered" evidence="2">
    <location>
        <begin position="102"/>
        <end position="134"/>
    </location>
</feature>
<evidence type="ECO:0000256" key="2">
    <source>
        <dbReference type="SAM" id="MobiDB-lite"/>
    </source>
</evidence>
<proteinExistence type="predicted"/>
<comment type="caution">
    <text evidence="3">The sequence shown here is derived from an EMBL/GenBank/DDBJ whole genome shotgun (WGS) entry which is preliminary data.</text>
</comment>